<dbReference type="InterPro" id="IPR023561">
    <property type="entry name" value="Carbonic_anhydrase_a-class"/>
</dbReference>
<evidence type="ECO:0000313" key="5">
    <source>
        <dbReference type="Proteomes" id="UP000275408"/>
    </source>
</evidence>
<dbReference type="Pfam" id="PF00194">
    <property type="entry name" value="Carb_anhydrase"/>
    <property type="match status" value="2"/>
</dbReference>
<comment type="caution">
    <text evidence="4">The sequence shown here is derived from an EMBL/GenBank/DDBJ whole genome shotgun (WGS) entry which is preliminary data.</text>
</comment>
<dbReference type="PROSITE" id="PS51144">
    <property type="entry name" value="ALPHA_CA_2"/>
    <property type="match status" value="1"/>
</dbReference>
<dbReference type="GO" id="GO:0004089">
    <property type="term" value="F:carbonate dehydratase activity"/>
    <property type="evidence" value="ECO:0007669"/>
    <property type="project" value="InterPro"/>
</dbReference>
<organism evidence="4 5">
    <name type="scientific">Pocillopora damicornis</name>
    <name type="common">Cauliflower coral</name>
    <name type="synonym">Millepora damicornis</name>
    <dbReference type="NCBI Taxonomy" id="46731"/>
    <lineage>
        <taxon>Eukaryota</taxon>
        <taxon>Metazoa</taxon>
        <taxon>Cnidaria</taxon>
        <taxon>Anthozoa</taxon>
        <taxon>Hexacorallia</taxon>
        <taxon>Scleractinia</taxon>
        <taxon>Astrocoeniina</taxon>
        <taxon>Pocilloporidae</taxon>
        <taxon>Pocillopora</taxon>
    </lineage>
</organism>
<gene>
    <name evidence="4" type="ORF">pdam_00015838</name>
</gene>
<dbReference type="STRING" id="46731.A0A3M6T5X2"/>
<dbReference type="GO" id="GO:0006730">
    <property type="term" value="P:one-carbon metabolic process"/>
    <property type="evidence" value="ECO:0007669"/>
    <property type="project" value="TreeGrafter"/>
</dbReference>
<evidence type="ECO:0000256" key="2">
    <source>
        <dbReference type="SAM" id="SignalP"/>
    </source>
</evidence>
<dbReference type="InterPro" id="IPR036398">
    <property type="entry name" value="CA_dom_sf"/>
</dbReference>
<comment type="similarity">
    <text evidence="1">Belongs to the alpha-carbonic anhydrase family.</text>
</comment>
<dbReference type="EMBL" id="RCHS01004254">
    <property type="protein sequence ID" value="RMX36693.1"/>
    <property type="molecule type" value="Genomic_DNA"/>
</dbReference>
<proteinExistence type="inferred from homology"/>
<feature type="domain" description="Alpha-carbonic anhydrase" evidence="3">
    <location>
        <begin position="16"/>
        <end position="336"/>
    </location>
</feature>
<dbReference type="SUPFAM" id="SSF51069">
    <property type="entry name" value="Carbonic anhydrase"/>
    <property type="match status" value="2"/>
</dbReference>
<dbReference type="AlphaFoldDB" id="A0A3M6T5X2"/>
<dbReference type="Proteomes" id="UP000275408">
    <property type="component" value="Unassembled WGS sequence"/>
</dbReference>
<dbReference type="GO" id="GO:0008270">
    <property type="term" value="F:zinc ion binding"/>
    <property type="evidence" value="ECO:0007669"/>
    <property type="project" value="InterPro"/>
</dbReference>
<accession>A0A3M6T5X2</accession>
<dbReference type="CDD" id="cd00326">
    <property type="entry name" value="alpha_CA"/>
    <property type="match status" value="1"/>
</dbReference>
<reference evidence="4 5" key="1">
    <citation type="journal article" date="2018" name="Sci. Rep.">
        <title>Comparative analysis of the Pocillopora damicornis genome highlights role of immune system in coral evolution.</title>
        <authorList>
            <person name="Cunning R."/>
            <person name="Bay R.A."/>
            <person name="Gillette P."/>
            <person name="Baker A.C."/>
            <person name="Traylor-Knowles N."/>
        </authorList>
    </citation>
    <scope>NUCLEOTIDE SEQUENCE [LARGE SCALE GENOMIC DNA]</scope>
    <source>
        <strain evidence="4">RSMAS</strain>
        <tissue evidence="4">Whole animal</tissue>
    </source>
</reference>
<feature type="signal peptide" evidence="2">
    <location>
        <begin position="1"/>
        <end position="15"/>
    </location>
</feature>
<protein>
    <recommendedName>
        <fullName evidence="3">Alpha-carbonic anhydrase domain-containing protein</fullName>
    </recommendedName>
</protein>
<dbReference type="SMART" id="SM01057">
    <property type="entry name" value="Carb_anhydrase"/>
    <property type="match status" value="1"/>
</dbReference>
<evidence type="ECO:0000256" key="1">
    <source>
        <dbReference type="ARBA" id="ARBA00010718"/>
    </source>
</evidence>
<keyword evidence="2" id="KW-0732">Signal</keyword>
<feature type="non-terminal residue" evidence="4">
    <location>
        <position position="336"/>
    </location>
</feature>
<sequence>MYLLWLISMIGAVACQDYAYLSDQKAPGPANWSQVFPQCAGQLQSPVNIETKKVKKKSYPDLEISFDNPCGRVTGKLLNGGHSPVFNIDSSKGGAKLSGGPLECDEYALQQFHFHFGCENNRGSEHLIDNQTFPAQIMPTCLIKKSPVNIETKKVKKKSYPDLEISFDNPCGRVTGELLNGGHSPVFNIDSSKGGAKLSGGPLECDEYALQQFHFHFGCENNRGSEHLIDNQTFPAQLHLVFYNKKYNSFKDAVDKPDGLAVLGVLLTATCPGNKVLGNLANKLKKVIDEGASTNLNKFRKLKAKHGGAPGLMCDNIRPVQPLYKRKVYSVISSRD</sequence>
<keyword evidence="5" id="KW-1185">Reference proteome</keyword>
<dbReference type="Gene3D" id="3.10.200.10">
    <property type="entry name" value="Alpha carbonic anhydrase"/>
    <property type="match status" value="2"/>
</dbReference>
<dbReference type="PANTHER" id="PTHR18952:SF208">
    <property type="entry name" value="CARBONIC ANHYDRASE XA-RELATED"/>
    <property type="match status" value="1"/>
</dbReference>
<feature type="chain" id="PRO_5018035002" description="Alpha-carbonic anhydrase domain-containing protein" evidence="2">
    <location>
        <begin position="16"/>
        <end position="336"/>
    </location>
</feature>
<dbReference type="PANTHER" id="PTHR18952">
    <property type="entry name" value="CARBONIC ANHYDRASE"/>
    <property type="match status" value="1"/>
</dbReference>
<name>A0A3M6T5X2_POCDA</name>
<dbReference type="InterPro" id="IPR001148">
    <property type="entry name" value="CA_dom"/>
</dbReference>
<evidence type="ECO:0000313" key="4">
    <source>
        <dbReference type="EMBL" id="RMX36693.1"/>
    </source>
</evidence>
<evidence type="ECO:0000259" key="3">
    <source>
        <dbReference type="PROSITE" id="PS51144"/>
    </source>
</evidence>
<dbReference type="OrthoDB" id="5958992at2759"/>